<feature type="region of interest" description="Disordered" evidence="1">
    <location>
        <begin position="82"/>
        <end position="119"/>
    </location>
</feature>
<dbReference type="GO" id="GO:0032259">
    <property type="term" value="P:methylation"/>
    <property type="evidence" value="ECO:0007669"/>
    <property type="project" value="UniProtKB-KW"/>
</dbReference>
<dbReference type="GO" id="GO:0010468">
    <property type="term" value="P:regulation of gene expression"/>
    <property type="evidence" value="ECO:0007669"/>
    <property type="project" value="TreeGrafter"/>
</dbReference>
<reference evidence="3 4" key="1">
    <citation type="submission" date="2018-02" db="EMBL/GenBank/DDBJ databases">
        <title>Draft genome of wild Prunus yedoensis var. nudiflora.</title>
        <authorList>
            <person name="Baek S."/>
            <person name="Kim J.-H."/>
            <person name="Choi K."/>
            <person name="Kim G.-B."/>
            <person name="Cho A."/>
            <person name="Jang H."/>
            <person name="Shin C.-H."/>
            <person name="Yu H.-J."/>
            <person name="Mun J.-H."/>
        </authorList>
    </citation>
    <scope>NUCLEOTIDE SEQUENCE [LARGE SCALE GENOMIC DNA]</scope>
    <source>
        <strain evidence="4">cv. Jeju island</strain>
        <tissue evidence="3">Leaf</tissue>
    </source>
</reference>
<evidence type="ECO:0000313" key="4">
    <source>
        <dbReference type="Proteomes" id="UP000250321"/>
    </source>
</evidence>
<dbReference type="InterPro" id="IPR003349">
    <property type="entry name" value="JmjN"/>
</dbReference>
<name>A0A314USV9_PRUYE</name>
<keyword evidence="3" id="KW-0489">Methyltransferase</keyword>
<proteinExistence type="predicted"/>
<dbReference type="Proteomes" id="UP000250321">
    <property type="component" value="Unassembled WGS sequence"/>
</dbReference>
<dbReference type="GO" id="GO:0005634">
    <property type="term" value="C:nucleus"/>
    <property type="evidence" value="ECO:0007669"/>
    <property type="project" value="TreeGrafter"/>
</dbReference>
<dbReference type="SMART" id="SM00545">
    <property type="entry name" value="JmjN"/>
    <property type="match status" value="1"/>
</dbReference>
<dbReference type="Pfam" id="PF02375">
    <property type="entry name" value="JmjN"/>
    <property type="match status" value="1"/>
</dbReference>
<dbReference type="Gene3D" id="2.60.120.650">
    <property type="entry name" value="Cupin"/>
    <property type="match status" value="1"/>
</dbReference>
<dbReference type="PANTHER" id="PTHR10694">
    <property type="entry name" value="LYSINE-SPECIFIC DEMETHYLASE"/>
    <property type="match status" value="1"/>
</dbReference>
<dbReference type="GO" id="GO:0008168">
    <property type="term" value="F:methyltransferase activity"/>
    <property type="evidence" value="ECO:0007669"/>
    <property type="project" value="UniProtKB-KW"/>
</dbReference>
<keyword evidence="3" id="KW-0808">Transferase</keyword>
<organism evidence="3 4">
    <name type="scientific">Prunus yedoensis var. nudiflora</name>
    <dbReference type="NCBI Taxonomy" id="2094558"/>
    <lineage>
        <taxon>Eukaryota</taxon>
        <taxon>Viridiplantae</taxon>
        <taxon>Streptophyta</taxon>
        <taxon>Embryophyta</taxon>
        <taxon>Tracheophyta</taxon>
        <taxon>Spermatophyta</taxon>
        <taxon>Magnoliopsida</taxon>
        <taxon>eudicotyledons</taxon>
        <taxon>Gunneridae</taxon>
        <taxon>Pentapetalae</taxon>
        <taxon>rosids</taxon>
        <taxon>fabids</taxon>
        <taxon>Rosales</taxon>
        <taxon>Rosaceae</taxon>
        <taxon>Amygdaloideae</taxon>
        <taxon>Amygdaleae</taxon>
        <taxon>Prunus</taxon>
    </lineage>
</organism>
<accession>A0A314USV9</accession>
<evidence type="ECO:0000256" key="1">
    <source>
        <dbReference type="SAM" id="MobiDB-lite"/>
    </source>
</evidence>
<keyword evidence="4" id="KW-1185">Reference proteome</keyword>
<dbReference type="STRING" id="2094558.A0A314USV9"/>
<dbReference type="GO" id="GO:0034647">
    <property type="term" value="F:histone H3K4me/H3K4me2/H3K4me3 demethylase activity"/>
    <property type="evidence" value="ECO:0007669"/>
    <property type="project" value="TreeGrafter"/>
</dbReference>
<evidence type="ECO:0000313" key="3">
    <source>
        <dbReference type="EMBL" id="PQM40530.1"/>
    </source>
</evidence>
<comment type="caution">
    <text evidence="3">The sequence shown here is derived from an EMBL/GenBank/DDBJ whole genome shotgun (WGS) entry which is preliminary data.</text>
</comment>
<dbReference type="AlphaFoldDB" id="A0A314USV9"/>
<gene>
    <name evidence="3" type="ORF">Pyn_22034</name>
</gene>
<sequence length="133" mass="14371">MSASGLAAEPNQEVFSWLKTLPVAPEYHPTWAEFQDPIAYIFKIEKEASKYGICKIVPPVPPSPKKTAIANLNRSLAARAGLPGPQALNLSPHSLPGSSRSGSAPETPTSEPTRVAERRVLHFSAIRSESQEL</sequence>
<dbReference type="EMBL" id="PJQY01003061">
    <property type="protein sequence ID" value="PQM40530.1"/>
    <property type="molecule type" value="Genomic_DNA"/>
</dbReference>
<dbReference type="PROSITE" id="PS51183">
    <property type="entry name" value="JMJN"/>
    <property type="match status" value="1"/>
</dbReference>
<feature type="domain" description="JmjN" evidence="2">
    <location>
        <begin position="24"/>
        <end position="65"/>
    </location>
</feature>
<protein>
    <submittedName>
        <fullName evidence="3">Lysine-specific demethylase REF6</fullName>
    </submittedName>
</protein>
<dbReference type="OrthoDB" id="9547406at2759"/>
<dbReference type="GO" id="GO:0000785">
    <property type="term" value="C:chromatin"/>
    <property type="evidence" value="ECO:0007669"/>
    <property type="project" value="TreeGrafter"/>
</dbReference>
<evidence type="ECO:0000259" key="2">
    <source>
        <dbReference type="PROSITE" id="PS51183"/>
    </source>
</evidence>
<dbReference type="PANTHER" id="PTHR10694:SF38">
    <property type="entry name" value="LYSINE-SPECIFIC DEMETHYLASE REF6"/>
    <property type="match status" value="1"/>
</dbReference>
<feature type="compositionally biased region" description="Polar residues" evidence="1">
    <location>
        <begin position="88"/>
        <end position="112"/>
    </location>
</feature>